<reference evidence="2" key="1">
    <citation type="submission" date="2023-01" db="EMBL/GenBank/DDBJ databases">
        <title>Comparative Genomic Analysis of the Clinically-Derived Winkia Strain NY0527 Provides Evidence into the Taxonomic Reassignment of Winkia neuii and Characterizes Their Virulence Traits.</title>
        <authorList>
            <person name="Cai X."/>
            <person name="Peng Y."/>
            <person name="Li M."/>
            <person name="Qiu Y."/>
            <person name="Wang Y."/>
            <person name="Xu L."/>
            <person name="Hou Q."/>
        </authorList>
    </citation>
    <scope>NUCLEOTIDE SEQUENCE</scope>
    <source>
        <strain evidence="2">NY0527</strain>
    </source>
</reference>
<gene>
    <name evidence="2" type="ORF">PIG85_01315</name>
</gene>
<keyword evidence="1" id="KW-0472">Membrane</keyword>
<dbReference type="KEGG" id="wne:PIG85_01315"/>
<sequence>MIRTNPGLQYANRRSAADRGGHAYQKHWPTHQQARAISRISACKARRAHLSARYAVGMGFGTIPDIVSAVCAALAGLGALISWWRSNLSRRAKADAELARREAAETLAAVKSLAASLEAIRKWGEIPPLTIEWVSSDHFRLRNNGDSPVRIEEIANPEEFFKLPFTAPIVLEPGAAVDGDLLVALSSPDPSRLVVVANGELITIPFTGRP</sequence>
<feature type="transmembrane region" description="Helical" evidence="1">
    <location>
        <begin position="66"/>
        <end position="84"/>
    </location>
</feature>
<keyword evidence="1" id="KW-0812">Transmembrane</keyword>
<protein>
    <submittedName>
        <fullName evidence="2">Uncharacterized protein</fullName>
    </submittedName>
</protein>
<dbReference type="AlphaFoldDB" id="A0AB38XPU9"/>
<organism evidence="2 3">
    <name type="scientific">Winkia neuii subsp. anitrata</name>
    <dbReference type="NCBI Taxonomy" id="29318"/>
    <lineage>
        <taxon>Bacteria</taxon>
        <taxon>Bacillati</taxon>
        <taxon>Actinomycetota</taxon>
        <taxon>Actinomycetes</taxon>
        <taxon>Actinomycetales</taxon>
        <taxon>Actinomycetaceae</taxon>
        <taxon>Winkia</taxon>
    </lineage>
</organism>
<dbReference type="EMBL" id="CP116394">
    <property type="protein sequence ID" value="WCE46313.1"/>
    <property type="molecule type" value="Genomic_DNA"/>
</dbReference>
<evidence type="ECO:0000256" key="1">
    <source>
        <dbReference type="SAM" id="Phobius"/>
    </source>
</evidence>
<dbReference type="RefSeq" id="WP_271694609.1">
    <property type="nucleotide sequence ID" value="NZ_CP116394.1"/>
</dbReference>
<dbReference type="Proteomes" id="UP001211044">
    <property type="component" value="Chromosome"/>
</dbReference>
<name>A0AB38XPU9_9ACTO</name>
<accession>A0AB38XPU9</accession>
<proteinExistence type="predicted"/>
<evidence type="ECO:0000313" key="3">
    <source>
        <dbReference type="Proteomes" id="UP001211044"/>
    </source>
</evidence>
<evidence type="ECO:0000313" key="2">
    <source>
        <dbReference type="EMBL" id="WCE46313.1"/>
    </source>
</evidence>
<keyword evidence="1" id="KW-1133">Transmembrane helix</keyword>